<protein>
    <submittedName>
        <fullName evidence="4">TetR/AcrR family transcriptional regulator</fullName>
    </submittedName>
</protein>
<feature type="domain" description="HTH tetR-type" evidence="3">
    <location>
        <begin position="6"/>
        <end position="66"/>
    </location>
</feature>
<name>A0ABV8DM59_9NOCA</name>
<accession>A0ABV8DM59</accession>
<dbReference type="Gene3D" id="1.10.357.10">
    <property type="entry name" value="Tetracycline Repressor, domain 2"/>
    <property type="match status" value="1"/>
</dbReference>
<dbReference type="PANTHER" id="PTHR30055">
    <property type="entry name" value="HTH-TYPE TRANSCRIPTIONAL REGULATOR RUTR"/>
    <property type="match status" value="1"/>
</dbReference>
<gene>
    <name evidence="4" type="ORF">ACFO0B_03450</name>
</gene>
<dbReference type="InterPro" id="IPR009057">
    <property type="entry name" value="Homeodomain-like_sf"/>
</dbReference>
<dbReference type="RefSeq" id="WP_378610799.1">
    <property type="nucleotide sequence ID" value="NZ_JBHSAX010000003.1"/>
</dbReference>
<feature type="DNA-binding region" description="H-T-H motif" evidence="2">
    <location>
        <begin position="29"/>
        <end position="48"/>
    </location>
</feature>
<keyword evidence="1 2" id="KW-0238">DNA-binding</keyword>
<evidence type="ECO:0000256" key="2">
    <source>
        <dbReference type="PROSITE-ProRule" id="PRU00335"/>
    </source>
</evidence>
<dbReference type="Pfam" id="PF00440">
    <property type="entry name" value="TetR_N"/>
    <property type="match status" value="1"/>
</dbReference>
<dbReference type="EMBL" id="JBHSAX010000003">
    <property type="protein sequence ID" value="MFC3961040.1"/>
    <property type="molecule type" value="Genomic_DNA"/>
</dbReference>
<organism evidence="4 5">
    <name type="scientific">Nocardia jiangsuensis</name>
    <dbReference type="NCBI Taxonomy" id="1691563"/>
    <lineage>
        <taxon>Bacteria</taxon>
        <taxon>Bacillati</taxon>
        <taxon>Actinomycetota</taxon>
        <taxon>Actinomycetes</taxon>
        <taxon>Mycobacteriales</taxon>
        <taxon>Nocardiaceae</taxon>
        <taxon>Nocardia</taxon>
    </lineage>
</organism>
<evidence type="ECO:0000256" key="1">
    <source>
        <dbReference type="ARBA" id="ARBA00023125"/>
    </source>
</evidence>
<dbReference type="PROSITE" id="PS50977">
    <property type="entry name" value="HTH_TETR_2"/>
    <property type="match status" value="1"/>
</dbReference>
<sequence length="193" mass="21388">MTSTASARPAAIRRAALELFMRQGYPATTMSEIGALVGIRGPSLYKHVASKQELLAEIMDGIMDALQDAHQRAVSGTADPTERLRRAVEAHVRYHARHRAEAFVGNREIRSLTEPHRSAVLARRAEYEQRFRALIADGVAAGVFRVTSTRVASYAVLDLGMGVATWFRDDGEFSENEIVWQYADFALRLVGAE</sequence>
<dbReference type="InterPro" id="IPR001647">
    <property type="entry name" value="HTH_TetR"/>
</dbReference>
<dbReference type="PANTHER" id="PTHR30055:SF200">
    <property type="entry name" value="HTH-TYPE TRANSCRIPTIONAL REPRESSOR BDCR"/>
    <property type="match status" value="1"/>
</dbReference>
<dbReference type="InterPro" id="IPR036271">
    <property type="entry name" value="Tet_transcr_reg_TetR-rel_C_sf"/>
</dbReference>
<dbReference type="SUPFAM" id="SSF48498">
    <property type="entry name" value="Tetracyclin repressor-like, C-terminal domain"/>
    <property type="match status" value="1"/>
</dbReference>
<dbReference type="InterPro" id="IPR041490">
    <property type="entry name" value="KstR2_TetR_C"/>
</dbReference>
<dbReference type="SUPFAM" id="SSF46689">
    <property type="entry name" value="Homeodomain-like"/>
    <property type="match status" value="1"/>
</dbReference>
<keyword evidence="5" id="KW-1185">Reference proteome</keyword>
<dbReference type="PRINTS" id="PR00455">
    <property type="entry name" value="HTHTETR"/>
</dbReference>
<proteinExistence type="predicted"/>
<evidence type="ECO:0000313" key="5">
    <source>
        <dbReference type="Proteomes" id="UP001595696"/>
    </source>
</evidence>
<evidence type="ECO:0000313" key="4">
    <source>
        <dbReference type="EMBL" id="MFC3961040.1"/>
    </source>
</evidence>
<reference evidence="5" key="1">
    <citation type="journal article" date="2019" name="Int. J. Syst. Evol. Microbiol.">
        <title>The Global Catalogue of Microorganisms (GCM) 10K type strain sequencing project: providing services to taxonomists for standard genome sequencing and annotation.</title>
        <authorList>
            <consortium name="The Broad Institute Genomics Platform"/>
            <consortium name="The Broad Institute Genome Sequencing Center for Infectious Disease"/>
            <person name="Wu L."/>
            <person name="Ma J."/>
        </authorList>
    </citation>
    <scope>NUCLEOTIDE SEQUENCE [LARGE SCALE GENOMIC DNA]</scope>
    <source>
        <strain evidence="5">CGMCC 4.7330</strain>
    </source>
</reference>
<dbReference type="InterPro" id="IPR050109">
    <property type="entry name" value="HTH-type_TetR-like_transc_reg"/>
</dbReference>
<dbReference type="Pfam" id="PF17932">
    <property type="entry name" value="TetR_C_24"/>
    <property type="match status" value="1"/>
</dbReference>
<evidence type="ECO:0000259" key="3">
    <source>
        <dbReference type="PROSITE" id="PS50977"/>
    </source>
</evidence>
<dbReference type="Proteomes" id="UP001595696">
    <property type="component" value="Unassembled WGS sequence"/>
</dbReference>
<comment type="caution">
    <text evidence="4">The sequence shown here is derived from an EMBL/GenBank/DDBJ whole genome shotgun (WGS) entry which is preliminary data.</text>
</comment>